<feature type="domain" description="SHSP" evidence="4">
    <location>
        <begin position="33"/>
        <end position="145"/>
    </location>
</feature>
<evidence type="ECO:0000313" key="5">
    <source>
        <dbReference type="EMBL" id="VEP11302.1"/>
    </source>
</evidence>
<dbReference type="PROSITE" id="PS01031">
    <property type="entry name" value="SHSP"/>
    <property type="match status" value="1"/>
</dbReference>
<evidence type="ECO:0000256" key="3">
    <source>
        <dbReference type="RuleBase" id="RU003616"/>
    </source>
</evidence>
<gene>
    <name evidence="5" type="ORF">H1P_100006</name>
</gene>
<sequence>MTIVRYNPWKEMNSLQRQLDRIFDDVIISTTNSLNHTGFPATELIETESALELRLEVPGMQASELDIQVAANSVTVAGERKATTEAADNKFARSEFRYGEFKRVITLPIKVQNTNVKAEYKDGILYLVLPKREEELNKVVKVSLDDSVE</sequence>
<dbReference type="CDD" id="cd06464">
    <property type="entry name" value="ACD_sHsps-like"/>
    <property type="match status" value="1"/>
</dbReference>
<evidence type="ECO:0000256" key="2">
    <source>
        <dbReference type="PROSITE-ProRule" id="PRU00285"/>
    </source>
</evidence>
<dbReference type="EMBL" id="CAACVJ010000002">
    <property type="protein sequence ID" value="VEP11302.1"/>
    <property type="molecule type" value="Genomic_DNA"/>
</dbReference>
<dbReference type="AlphaFoldDB" id="A0A563VIQ2"/>
<name>A0A563VIQ2_9CYAN</name>
<dbReference type="Pfam" id="PF00011">
    <property type="entry name" value="HSP20"/>
    <property type="match status" value="1"/>
</dbReference>
<protein>
    <submittedName>
        <fullName evidence="5">Molecular chaperone (Small heat shock protein)</fullName>
    </submittedName>
</protein>
<dbReference type="Proteomes" id="UP000320055">
    <property type="component" value="Unassembled WGS sequence"/>
</dbReference>
<dbReference type="GO" id="GO:0009408">
    <property type="term" value="P:response to heat"/>
    <property type="evidence" value="ECO:0007669"/>
    <property type="project" value="InterPro"/>
</dbReference>
<organism evidence="5 6">
    <name type="scientific">Hyella patelloides LEGE 07179</name>
    <dbReference type="NCBI Taxonomy" id="945734"/>
    <lineage>
        <taxon>Bacteria</taxon>
        <taxon>Bacillati</taxon>
        <taxon>Cyanobacteriota</taxon>
        <taxon>Cyanophyceae</taxon>
        <taxon>Pleurocapsales</taxon>
        <taxon>Hyellaceae</taxon>
        <taxon>Hyella</taxon>
    </lineage>
</organism>
<evidence type="ECO:0000313" key="6">
    <source>
        <dbReference type="Proteomes" id="UP000320055"/>
    </source>
</evidence>
<dbReference type="Gene3D" id="2.60.40.790">
    <property type="match status" value="1"/>
</dbReference>
<dbReference type="PANTHER" id="PTHR46733:SF4">
    <property type="entry name" value="HEAT SHOCK PROTEIN 21, CHLOROPLASTIC"/>
    <property type="match status" value="1"/>
</dbReference>
<dbReference type="SUPFAM" id="SSF49764">
    <property type="entry name" value="HSP20-like chaperones"/>
    <property type="match status" value="1"/>
</dbReference>
<dbReference type="PANTHER" id="PTHR46733">
    <property type="entry name" value="26.5 KDA HEAT SHOCK PROTEIN, MITOCHONDRIAL"/>
    <property type="match status" value="1"/>
</dbReference>
<proteinExistence type="inferred from homology"/>
<evidence type="ECO:0000259" key="4">
    <source>
        <dbReference type="PROSITE" id="PS01031"/>
    </source>
</evidence>
<dbReference type="InterPro" id="IPR044587">
    <property type="entry name" value="HSP21-like"/>
</dbReference>
<reference evidence="5 6" key="1">
    <citation type="submission" date="2019-01" db="EMBL/GenBank/DDBJ databases">
        <authorList>
            <person name="Brito A."/>
        </authorList>
    </citation>
    <scope>NUCLEOTIDE SEQUENCE [LARGE SCALE GENOMIC DNA]</scope>
    <source>
        <strain evidence="5">1</strain>
    </source>
</reference>
<keyword evidence="1 5" id="KW-0346">Stress response</keyword>
<evidence type="ECO:0000256" key="1">
    <source>
        <dbReference type="ARBA" id="ARBA00023016"/>
    </source>
</evidence>
<comment type="similarity">
    <text evidence="2 3">Belongs to the small heat shock protein (HSP20) family.</text>
</comment>
<dbReference type="InterPro" id="IPR008978">
    <property type="entry name" value="HSP20-like_chaperone"/>
</dbReference>
<dbReference type="InterPro" id="IPR002068">
    <property type="entry name" value="A-crystallin/Hsp20_dom"/>
</dbReference>
<keyword evidence="6" id="KW-1185">Reference proteome</keyword>
<dbReference type="RefSeq" id="WP_144863729.1">
    <property type="nucleotide sequence ID" value="NZ_LR213773.1"/>
</dbReference>
<accession>A0A563VIQ2</accession>
<dbReference type="OrthoDB" id="9811615at2"/>